<name>A0AA39QZ05_9LECA</name>
<feature type="signal peptide" evidence="1">
    <location>
        <begin position="1"/>
        <end position="19"/>
    </location>
</feature>
<comment type="caution">
    <text evidence="2">The sequence shown here is derived from an EMBL/GenBank/DDBJ whole genome shotgun (WGS) entry which is preliminary data.</text>
</comment>
<dbReference type="AlphaFoldDB" id="A0AA39QZ05"/>
<accession>A0AA39QZ05</accession>
<feature type="chain" id="PRO_5041213943" evidence="1">
    <location>
        <begin position="20"/>
        <end position="342"/>
    </location>
</feature>
<evidence type="ECO:0000313" key="3">
    <source>
        <dbReference type="Proteomes" id="UP001166286"/>
    </source>
</evidence>
<evidence type="ECO:0000313" key="2">
    <source>
        <dbReference type="EMBL" id="KAK0510411.1"/>
    </source>
</evidence>
<reference evidence="2" key="1">
    <citation type="submission" date="2023-03" db="EMBL/GenBank/DDBJ databases">
        <title>Complete genome of Cladonia borealis.</title>
        <authorList>
            <person name="Park H."/>
        </authorList>
    </citation>
    <scope>NUCLEOTIDE SEQUENCE</scope>
    <source>
        <strain evidence="2">ANT050790</strain>
    </source>
</reference>
<evidence type="ECO:0000256" key="1">
    <source>
        <dbReference type="SAM" id="SignalP"/>
    </source>
</evidence>
<proteinExistence type="predicted"/>
<organism evidence="2 3">
    <name type="scientific">Cladonia borealis</name>
    <dbReference type="NCBI Taxonomy" id="184061"/>
    <lineage>
        <taxon>Eukaryota</taxon>
        <taxon>Fungi</taxon>
        <taxon>Dikarya</taxon>
        <taxon>Ascomycota</taxon>
        <taxon>Pezizomycotina</taxon>
        <taxon>Lecanoromycetes</taxon>
        <taxon>OSLEUM clade</taxon>
        <taxon>Lecanoromycetidae</taxon>
        <taxon>Lecanorales</taxon>
        <taxon>Lecanorineae</taxon>
        <taxon>Cladoniaceae</taxon>
        <taxon>Cladonia</taxon>
    </lineage>
</organism>
<sequence>MKSSIISLYFLQFQLFVIALIAPPMATPAKNLHDMTAPPMATPAKNLHDMTAPISPSNRFSELNTTLAVNLSLYSTTNLTVTDLPDPLPDPFFYTAKGLAVTTAFSNYGQILNKRDVVRAAMKLYEATIHIFPDPDTPMGTDEKFSEAGDAALVIRPNEKMTWEMYKAALLCILETFTTSHFTSGTVGMFGGTKDGKKPYIDFKKNIANINKPEDVPITVEDMRFMNPTPTFAVHGYEFRIHVTSVTPEKLAHGQDSPEAKKIVDDNYIAEVVKIIQEATKGAEVIPNDFRLRTQVQDGRDSVKSKVAYGSVNVVHVDRDPANAYLRLKASIGEERAEALLE</sequence>
<dbReference type="Proteomes" id="UP001166286">
    <property type="component" value="Unassembled WGS sequence"/>
</dbReference>
<gene>
    <name evidence="2" type="ORF">JMJ35_006843</name>
</gene>
<dbReference type="EMBL" id="JAFEKC020000015">
    <property type="protein sequence ID" value="KAK0510411.1"/>
    <property type="molecule type" value="Genomic_DNA"/>
</dbReference>
<keyword evidence="3" id="KW-1185">Reference proteome</keyword>
<keyword evidence="1" id="KW-0732">Signal</keyword>
<protein>
    <submittedName>
        <fullName evidence="2">Uncharacterized protein</fullName>
    </submittedName>
</protein>
<feature type="non-terminal residue" evidence="2">
    <location>
        <position position="1"/>
    </location>
</feature>